<dbReference type="SMART" id="SM00327">
    <property type="entry name" value="VWA"/>
    <property type="match status" value="1"/>
</dbReference>
<dbReference type="InterPro" id="IPR036465">
    <property type="entry name" value="vWFA_dom_sf"/>
</dbReference>
<feature type="domain" description="VWFA" evidence="1">
    <location>
        <begin position="1"/>
        <end position="177"/>
    </location>
</feature>
<keyword evidence="3" id="KW-1185">Reference proteome</keyword>
<organism evidence="2 3">
    <name type="scientific">Melghirimyces thermohalophilus</name>
    <dbReference type="NCBI Taxonomy" id="1236220"/>
    <lineage>
        <taxon>Bacteria</taxon>
        <taxon>Bacillati</taxon>
        <taxon>Bacillota</taxon>
        <taxon>Bacilli</taxon>
        <taxon>Bacillales</taxon>
        <taxon>Thermoactinomycetaceae</taxon>
        <taxon>Melghirimyces</taxon>
    </lineage>
</organism>
<sequence length="283" mass="31932">MDLAKEAVKDFASQLPEGTNINLLVYGHKGSNSESDKKISCASKEVVYPMGKYDSSTFQDALNKFQPTGWTPLAASIELAKDHLEKAAGDGQSKNLVYIVSDGIETCDGDPVKEAKELNQSDVSAVVNIIGFDVDNAGQQALKKAAQAGGGSYKTVDSANDLKYQLRKERLKLQEEWQQWLLDSHDDNQEQLHDKHDKVMDNFFTMDDLYDQEQDRVEDLESYLEGKIDAQSELDKLTDERFKKLKDYNVKRKDSIKETLSDSFHENKDHINESLLQNGFLVQ</sequence>
<dbReference type="EMBL" id="FMZA01000033">
    <property type="protein sequence ID" value="SDD09636.1"/>
    <property type="molecule type" value="Genomic_DNA"/>
</dbReference>
<proteinExistence type="predicted"/>
<protein>
    <submittedName>
        <fullName evidence="2">Ca-activated chloride channel family protein</fullName>
    </submittedName>
</protein>
<gene>
    <name evidence="2" type="ORF">SAMN04488112_13314</name>
</gene>
<dbReference type="AlphaFoldDB" id="A0A1G6S0C0"/>
<dbReference type="STRING" id="1236220.SAMN04488112_13314"/>
<evidence type="ECO:0000313" key="2">
    <source>
        <dbReference type="EMBL" id="SDD09636.1"/>
    </source>
</evidence>
<dbReference type="InterPro" id="IPR002035">
    <property type="entry name" value="VWF_A"/>
</dbReference>
<evidence type="ECO:0000313" key="3">
    <source>
        <dbReference type="Proteomes" id="UP000199387"/>
    </source>
</evidence>
<evidence type="ECO:0000259" key="1">
    <source>
        <dbReference type="PROSITE" id="PS50234"/>
    </source>
</evidence>
<reference evidence="2 3" key="1">
    <citation type="submission" date="2016-10" db="EMBL/GenBank/DDBJ databases">
        <authorList>
            <person name="de Groot N.N."/>
        </authorList>
    </citation>
    <scope>NUCLEOTIDE SEQUENCE [LARGE SCALE GENOMIC DNA]</scope>
    <source>
        <strain evidence="2 3">DSM 45514</strain>
    </source>
</reference>
<dbReference type="SUPFAM" id="SSF53300">
    <property type="entry name" value="vWA-like"/>
    <property type="match status" value="1"/>
</dbReference>
<dbReference type="Gene3D" id="3.40.50.410">
    <property type="entry name" value="von Willebrand factor, type A domain"/>
    <property type="match status" value="1"/>
</dbReference>
<dbReference type="Proteomes" id="UP000199387">
    <property type="component" value="Unassembled WGS sequence"/>
</dbReference>
<dbReference type="PROSITE" id="PS50234">
    <property type="entry name" value="VWFA"/>
    <property type="match status" value="1"/>
</dbReference>
<name>A0A1G6S0C0_9BACL</name>
<accession>A0A1G6S0C0</accession>